<dbReference type="InterPro" id="IPR030888">
    <property type="entry name" value="Put_ccm"/>
</dbReference>
<organism evidence="2 3">
    <name type="scientific">Natronorubrum bangense</name>
    <dbReference type="NCBI Taxonomy" id="61858"/>
    <lineage>
        <taxon>Archaea</taxon>
        <taxon>Methanobacteriati</taxon>
        <taxon>Methanobacteriota</taxon>
        <taxon>Stenosarchaea group</taxon>
        <taxon>Halobacteria</taxon>
        <taxon>Halobacteriales</taxon>
        <taxon>Natrialbaceae</taxon>
        <taxon>Natronorubrum</taxon>
    </lineage>
</organism>
<dbReference type="EMBL" id="CP031306">
    <property type="protein sequence ID" value="QCC56635.1"/>
    <property type="molecule type" value="Genomic_DNA"/>
</dbReference>
<gene>
    <name evidence="2" type="ORF">DV706_19275</name>
</gene>
<accession>A0A4D6HT67</accession>
<dbReference type="GeneID" id="39853423"/>
<keyword evidence="1" id="KW-1133">Transmembrane helix</keyword>
<dbReference type="AlphaFoldDB" id="A0A4D6HT67"/>
<dbReference type="NCBIfam" id="TIGR04391">
    <property type="entry name" value="CcmD_alt_fam"/>
    <property type="match status" value="1"/>
</dbReference>
<keyword evidence="1" id="KW-0812">Transmembrane</keyword>
<proteinExistence type="predicted"/>
<evidence type="ECO:0000313" key="2">
    <source>
        <dbReference type="EMBL" id="QCC56635.1"/>
    </source>
</evidence>
<evidence type="ECO:0000313" key="3">
    <source>
        <dbReference type="Proteomes" id="UP000296822"/>
    </source>
</evidence>
<keyword evidence="2" id="KW-0614">Plasmid</keyword>
<dbReference type="Proteomes" id="UP000296822">
    <property type="component" value="Plasmid unnamed1"/>
</dbReference>
<sequence>MDYLLLVAFGSIFAALVIYVLHLRSRLSEIEQRLEDVTTKYDSEHGD</sequence>
<dbReference type="RefSeq" id="WP_006067138.1">
    <property type="nucleotide sequence ID" value="NZ_CP031306.1"/>
</dbReference>
<dbReference type="KEGG" id="nbg:DV706_19275"/>
<evidence type="ECO:0000256" key="1">
    <source>
        <dbReference type="SAM" id="Phobius"/>
    </source>
</evidence>
<name>A0A4D6HT67_9EURY</name>
<feature type="transmembrane region" description="Helical" evidence="1">
    <location>
        <begin position="6"/>
        <end position="23"/>
    </location>
</feature>
<reference evidence="2 3" key="1">
    <citation type="journal article" date="2019" name="Nat. Commun.">
        <title>A new type of DNA phosphorothioation-based antiviral system in archaea.</title>
        <authorList>
            <person name="Xiong L."/>
            <person name="Liu S."/>
            <person name="Chen S."/>
            <person name="Xiao Y."/>
            <person name="Zhu B."/>
            <person name="Gao Y."/>
            <person name="Zhang Y."/>
            <person name="Chen B."/>
            <person name="Luo J."/>
            <person name="Deng Z."/>
            <person name="Chen X."/>
            <person name="Wang L."/>
            <person name="Chen S."/>
        </authorList>
    </citation>
    <scope>NUCLEOTIDE SEQUENCE [LARGE SCALE GENOMIC DNA]</scope>
    <source>
        <strain evidence="2 3">JCM 10635</strain>
        <plasmid evidence="2 3">unnamed1</plasmid>
    </source>
</reference>
<protein>
    <submittedName>
        <fullName evidence="2">CcmD family protein</fullName>
    </submittedName>
</protein>
<geneLocation type="plasmid" evidence="2">
    <name>unnamed1</name>
</geneLocation>
<keyword evidence="1" id="KW-0472">Membrane</keyword>